<sequence>MEIWTDGELVVHACDRTRVVRVLRDFAVSGEAKAQHGLGWKTPLAVDVAADRIWAGNRVQEFRLSDVSPVAAHEDEVLRLAGLGEGRLVAILPPTGGVCRLAVGKPGNWENEVLLDDLGDAAPGLAATDESPISRVIGDDPTLTATEHGLVVADGKRGVVAHFSLDLELLGLWHSGGADETELTGYATARGVLVTARWAGRHSRVGWLTPRKKARHLRNGYGAYAMPAGDERMWLVSDFEVALLDHEGETIATAPAPSGLIQAAHASDQWCVMGTSAGVGIAAADEGISVRTVSVGRQGKRQRDR</sequence>
<comment type="caution">
    <text evidence="1">The sequence shown here is derived from an EMBL/GenBank/DDBJ whole genome shotgun (WGS) entry which is preliminary data.</text>
</comment>
<dbReference type="EMBL" id="JBHMBW010000021">
    <property type="protein sequence ID" value="MFB9626167.1"/>
    <property type="molecule type" value="Genomic_DNA"/>
</dbReference>
<reference evidence="1 2" key="1">
    <citation type="submission" date="2024-09" db="EMBL/GenBank/DDBJ databases">
        <authorList>
            <person name="Sun Q."/>
            <person name="Mori K."/>
        </authorList>
    </citation>
    <scope>NUCLEOTIDE SEQUENCE [LARGE SCALE GENOMIC DNA]</scope>
    <source>
        <strain evidence="1 2">JCM 3143</strain>
    </source>
</reference>
<dbReference type="Proteomes" id="UP001589532">
    <property type="component" value="Unassembled WGS sequence"/>
</dbReference>
<evidence type="ECO:0000313" key="2">
    <source>
        <dbReference type="Proteomes" id="UP001589532"/>
    </source>
</evidence>
<name>A0ABV5S3D9_9ACTN</name>
<accession>A0ABV5S3D9</accession>
<keyword evidence="2" id="KW-1185">Reference proteome</keyword>
<dbReference type="RefSeq" id="WP_345003352.1">
    <property type="nucleotide sequence ID" value="NZ_BAAAXV010000012.1"/>
</dbReference>
<evidence type="ECO:0000313" key="1">
    <source>
        <dbReference type="EMBL" id="MFB9626167.1"/>
    </source>
</evidence>
<organism evidence="1 2">
    <name type="scientific">Nonomuraea helvata</name>
    <dbReference type="NCBI Taxonomy" id="37484"/>
    <lineage>
        <taxon>Bacteria</taxon>
        <taxon>Bacillati</taxon>
        <taxon>Actinomycetota</taxon>
        <taxon>Actinomycetes</taxon>
        <taxon>Streptosporangiales</taxon>
        <taxon>Streptosporangiaceae</taxon>
        <taxon>Nonomuraea</taxon>
    </lineage>
</organism>
<proteinExistence type="predicted"/>
<gene>
    <name evidence="1" type="ORF">ACFFSA_24035</name>
</gene>
<protein>
    <submittedName>
        <fullName evidence="1">Uncharacterized protein</fullName>
    </submittedName>
</protein>